<dbReference type="Proteomes" id="UP000322927">
    <property type="component" value="Chromosome"/>
</dbReference>
<feature type="domain" description="Condensation" evidence="1">
    <location>
        <begin position="57"/>
        <end position="455"/>
    </location>
</feature>
<evidence type="ECO:0000259" key="1">
    <source>
        <dbReference type="Pfam" id="PF00668"/>
    </source>
</evidence>
<organism evidence="2 3">
    <name type="scientific">Streptomyces venezuelae</name>
    <dbReference type="NCBI Taxonomy" id="54571"/>
    <lineage>
        <taxon>Bacteria</taxon>
        <taxon>Bacillati</taxon>
        <taxon>Actinomycetota</taxon>
        <taxon>Actinomycetes</taxon>
        <taxon>Kitasatosporales</taxon>
        <taxon>Streptomycetaceae</taxon>
        <taxon>Streptomyces</taxon>
    </lineage>
</organism>
<dbReference type="InterPro" id="IPR001242">
    <property type="entry name" value="Condensation_dom"/>
</dbReference>
<dbReference type="GO" id="GO:0005737">
    <property type="term" value="C:cytoplasm"/>
    <property type="evidence" value="ECO:0007669"/>
    <property type="project" value="TreeGrafter"/>
</dbReference>
<dbReference type="GO" id="GO:0031177">
    <property type="term" value="F:phosphopantetheine binding"/>
    <property type="evidence" value="ECO:0007669"/>
    <property type="project" value="TreeGrafter"/>
</dbReference>
<reference evidence="2 3" key="1">
    <citation type="submission" date="2018-05" db="EMBL/GenBank/DDBJ databases">
        <title>Streptomyces venezuelae.</title>
        <authorList>
            <person name="Kim W."/>
            <person name="Lee N."/>
            <person name="Cho B.-K."/>
        </authorList>
    </citation>
    <scope>NUCLEOTIDE SEQUENCE [LARGE SCALE GENOMIC DNA]</scope>
    <source>
        <strain evidence="2 3">ATCC 14584</strain>
    </source>
</reference>
<dbReference type="EMBL" id="CP029192">
    <property type="protein sequence ID" value="QES36013.1"/>
    <property type="molecule type" value="Genomic_DNA"/>
</dbReference>
<dbReference type="InterPro" id="IPR023213">
    <property type="entry name" value="CAT-like_dom_sf"/>
</dbReference>
<accession>A0A5P2C0J6</accession>
<dbReference type="OrthoDB" id="9789603at2"/>
<dbReference type="RefSeq" id="WP_150218113.1">
    <property type="nucleotide sequence ID" value="NZ_CP029192.1"/>
</dbReference>
<dbReference type="AlphaFoldDB" id="A0A5P2C0J6"/>
<dbReference type="GO" id="GO:0043041">
    <property type="term" value="P:amino acid activation for nonribosomal peptide biosynthetic process"/>
    <property type="evidence" value="ECO:0007669"/>
    <property type="project" value="TreeGrafter"/>
</dbReference>
<dbReference type="PANTHER" id="PTHR45527:SF1">
    <property type="entry name" value="FATTY ACID SYNTHASE"/>
    <property type="match status" value="1"/>
</dbReference>
<dbReference type="PANTHER" id="PTHR45527">
    <property type="entry name" value="NONRIBOSOMAL PEPTIDE SYNTHETASE"/>
    <property type="match status" value="1"/>
</dbReference>
<evidence type="ECO:0000313" key="2">
    <source>
        <dbReference type="EMBL" id="QES36013.1"/>
    </source>
</evidence>
<proteinExistence type="predicted"/>
<dbReference type="GO" id="GO:0008610">
    <property type="term" value="P:lipid biosynthetic process"/>
    <property type="evidence" value="ECO:0007669"/>
    <property type="project" value="UniProtKB-ARBA"/>
</dbReference>
<dbReference type="GO" id="GO:0003824">
    <property type="term" value="F:catalytic activity"/>
    <property type="evidence" value="ECO:0007669"/>
    <property type="project" value="InterPro"/>
</dbReference>
<evidence type="ECO:0000313" key="3">
    <source>
        <dbReference type="Proteomes" id="UP000322927"/>
    </source>
</evidence>
<sequence length="461" mass="51288">MIQVNVEDVEFAPGHVYEWRMAVAEGDAPPSGVTSFNQEKHFSVAQEARAADDPLAMYIAATFELPGPVDREALGAALLYFVRRHDVLRSTFQQLVGALSCDVLAPDQVESRTIDHGYAHSSDEVRDLLHATFQGVDPLVWPMIRLGAVVRDDSATVWFTCDHAVADGLAMPIGVHDIAEAYLAYADGRHPELAEPGSYLAFSHEQRDRNAALHVDDPRLDRWKAFMAGAGSFFPRFPLDMGVEPGRMYPAVNETTSLLTAEEMKGLETACQDVGGKIHMGLLAAVGVAVRKEGGPDVHRSLMPVSDRGSGPYAHSMGWFVNTMPIAFRVGEGRSFGAVMDDVRAALDDMRQHIDVPFVRAWELLAPDEYCAHHYWPYSVNWFSYLDFRRSPGAESHLARDARMHVWMEGSYWYSFWLFRTDTGLHMNSIYAGTDRAKETAHALEGTLRRTLRNLAGDGVF</sequence>
<dbReference type="Gene3D" id="3.30.559.30">
    <property type="entry name" value="Nonribosomal peptide synthetase, condensation domain"/>
    <property type="match status" value="1"/>
</dbReference>
<name>A0A5P2C0J6_STRVZ</name>
<protein>
    <recommendedName>
        <fullName evidence="1">Condensation domain-containing protein</fullName>
    </recommendedName>
</protein>
<gene>
    <name evidence="2" type="ORF">DEJ48_23690</name>
</gene>
<dbReference type="Gene3D" id="3.30.559.10">
    <property type="entry name" value="Chloramphenicol acetyltransferase-like domain"/>
    <property type="match status" value="1"/>
</dbReference>
<dbReference type="Pfam" id="PF00668">
    <property type="entry name" value="Condensation"/>
    <property type="match status" value="1"/>
</dbReference>
<dbReference type="SUPFAM" id="SSF52777">
    <property type="entry name" value="CoA-dependent acyltransferases"/>
    <property type="match status" value="2"/>
</dbReference>
<dbReference type="GO" id="GO:0044550">
    <property type="term" value="P:secondary metabolite biosynthetic process"/>
    <property type="evidence" value="ECO:0007669"/>
    <property type="project" value="TreeGrafter"/>
</dbReference>